<dbReference type="PATRIC" id="fig|52133.19.peg.2969"/>
<gene>
    <name evidence="2" type="ORF">AVENLUH13518_02923</name>
</gene>
<evidence type="ECO:0000256" key="1">
    <source>
        <dbReference type="SAM" id="SignalP"/>
    </source>
</evidence>
<feature type="signal peptide" evidence="1">
    <location>
        <begin position="1"/>
        <end position="20"/>
    </location>
</feature>
<dbReference type="EMBL" id="JRHX01000087">
    <property type="protein sequence ID" value="KXZ68763.1"/>
    <property type="molecule type" value="Genomic_DNA"/>
</dbReference>
<evidence type="ECO:0000313" key="2">
    <source>
        <dbReference type="EMBL" id="KXZ68763.1"/>
    </source>
</evidence>
<dbReference type="RefSeq" id="WP_061525478.1">
    <property type="nucleotide sequence ID" value="NZ_JRHX01000087.1"/>
</dbReference>
<reference evidence="2 3" key="1">
    <citation type="journal article" date="2016" name="Sci. Rep.">
        <title>Genomic and phenotypic characterization of the species Acinetobacter venetianus.</title>
        <authorList>
            <person name="Fondi M."/>
            <person name="Maida I."/>
            <person name="Perrin E."/>
            <person name="Orlandini V."/>
            <person name="La Torre L."/>
            <person name="Bosi E."/>
            <person name="Negroni A."/>
            <person name="Zanaroli G."/>
            <person name="Fava F."/>
            <person name="Decorosi F."/>
            <person name="Giovannetti L."/>
            <person name="Viti C."/>
            <person name="Vaneechoutte M."/>
            <person name="Dijkshoorn L."/>
            <person name="Fani R."/>
        </authorList>
    </citation>
    <scope>NUCLEOTIDE SEQUENCE [LARGE SCALE GENOMIC DNA]</scope>
    <source>
        <strain evidence="2 3">LUH13518</strain>
    </source>
</reference>
<protein>
    <submittedName>
        <fullName evidence="2">Uncharacterized protein</fullName>
    </submittedName>
</protein>
<comment type="caution">
    <text evidence="2">The sequence shown here is derived from an EMBL/GenBank/DDBJ whole genome shotgun (WGS) entry which is preliminary data.</text>
</comment>
<proteinExistence type="predicted"/>
<evidence type="ECO:0000313" key="3">
    <source>
        <dbReference type="Proteomes" id="UP000075544"/>
    </source>
</evidence>
<keyword evidence="1" id="KW-0732">Signal</keyword>
<organism evidence="2 3">
    <name type="scientific">Acinetobacter venetianus</name>
    <dbReference type="NCBI Taxonomy" id="52133"/>
    <lineage>
        <taxon>Bacteria</taxon>
        <taxon>Pseudomonadati</taxon>
        <taxon>Pseudomonadota</taxon>
        <taxon>Gammaproteobacteria</taxon>
        <taxon>Moraxellales</taxon>
        <taxon>Moraxellaceae</taxon>
        <taxon>Acinetobacter</taxon>
    </lineage>
</organism>
<accession>A0A150HQ85</accession>
<dbReference type="Proteomes" id="UP000075544">
    <property type="component" value="Unassembled WGS sequence"/>
</dbReference>
<name>A0A150HQ85_9GAMM</name>
<feature type="chain" id="PRO_5007562866" evidence="1">
    <location>
        <begin position="21"/>
        <end position="122"/>
    </location>
</feature>
<sequence length="122" mass="13972">MKKIILFCCLSIALFNTAYAKEEAVKGDLNNVIEMICIDATEYAQQVMHDRQTGVTIVDALKELNKNGVPDSPRNKFFKSIVYDVYKAPKIFDKEQGKAFESEYSNKVYMTCYESFSKELSK</sequence>
<dbReference type="AlphaFoldDB" id="A0A150HQ85"/>